<dbReference type="PROSITE" id="PS51032">
    <property type="entry name" value="AP2_ERF"/>
    <property type="match status" value="1"/>
</dbReference>
<dbReference type="PANTHER" id="PTHR31190">
    <property type="entry name" value="DNA-BINDING DOMAIN"/>
    <property type="match status" value="1"/>
</dbReference>
<keyword evidence="3" id="KW-0238">DNA-binding</keyword>
<comment type="subcellular location">
    <subcellularLocation>
        <location evidence="1">Nucleus</location>
    </subcellularLocation>
</comment>
<dbReference type="Gene3D" id="3.30.730.10">
    <property type="entry name" value="AP2/ERF domain"/>
    <property type="match status" value="1"/>
</dbReference>
<keyword evidence="2" id="KW-0805">Transcription regulation</keyword>
<dbReference type="PANTHER" id="PTHR31190:SF102">
    <property type="entry name" value="AP2_ERF DOMAIN-CONTAINING PROTEIN"/>
    <property type="match status" value="1"/>
</dbReference>
<dbReference type="InterPro" id="IPR001471">
    <property type="entry name" value="AP2/ERF_dom"/>
</dbReference>
<dbReference type="Proteomes" id="UP001165190">
    <property type="component" value="Unassembled WGS sequence"/>
</dbReference>
<dbReference type="OrthoDB" id="552345at2759"/>
<feature type="domain" description="AP2/ERF" evidence="8">
    <location>
        <begin position="107"/>
        <end position="165"/>
    </location>
</feature>
<comment type="similarity">
    <text evidence="6">Belongs to the AP2/ERF transcription factor family. ERF subfamily.</text>
</comment>
<dbReference type="Pfam" id="PF00847">
    <property type="entry name" value="AP2"/>
    <property type="match status" value="1"/>
</dbReference>
<evidence type="ECO:0000313" key="9">
    <source>
        <dbReference type="EMBL" id="GMJ01206.1"/>
    </source>
</evidence>
<sequence length="241" mass="27025">MYCGSASEFDLSLLESIRRYLLEDDFDALVPGKLVGNPAKNELPFTDDDANVITVDQWTNFDQLFDATEETVSVSNVPFPGFGMTSRVEKTTTAIVQKPHALPKKVNYMGVRRRPWGTYAAEIRDLKRNGTRVWLGTYETPEDAALAYDRAAFKMRGAKAKLNFPHLVGSDQVQLMRVANCKRKSLDPSSSSCSSIQSPSSPYSSTLTSDDPTPKSKRGRNEIKCSIKTEFELETELYIFR</sequence>
<dbReference type="GO" id="GO:0009873">
    <property type="term" value="P:ethylene-activated signaling pathway"/>
    <property type="evidence" value="ECO:0007669"/>
    <property type="project" value="InterPro"/>
</dbReference>
<dbReference type="PRINTS" id="PR00367">
    <property type="entry name" value="ETHRSPELEMNT"/>
</dbReference>
<dbReference type="FunFam" id="3.30.730.10:FF:000001">
    <property type="entry name" value="Ethylene-responsive transcription factor 2"/>
    <property type="match status" value="1"/>
</dbReference>
<gene>
    <name evidence="9" type="ORF">HRI_003789800</name>
</gene>
<dbReference type="GO" id="GO:0003700">
    <property type="term" value="F:DNA-binding transcription factor activity"/>
    <property type="evidence" value="ECO:0007669"/>
    <property type="project" value="InterPro"/>
</dbReference>
<evidence type="ECO:0000256" key="2">
    <source>
        <dbReference type="ARBA" id="ARBA00023015"/>
    </source>
</evidence>
<dbReference type="EMBL" id="BSYR01000035">
    <property type="protein sequence ID" value="GMJ01206.1"/>
    <property type="molecule type" value="Genomic_DNA"/>
</dbReference>
<comment type="caution">
    <text evidence="9">The sequence shown here is derived from an EMBL/GenBank/DDBJ whole genome shotgun (WGS) entry which is preliminary data.</text>
</comment>
<evidence type="ECO:0000259" key="8">
    <source>
        <dbReference type="PROSITE" id="PS51032"/>
    </source>
</evidence>
<evidence type="ECO:0000256" key="3">
    <source>
        <dbReference type="ARBA" id="ARBA00023125"/>
    </source>
</evidence>
<dbReference type="InterPro" id="IPR044808">
    <property type="entry name" value="ERF_plant"/>
</dbReference>
<dbReference type="InterPro" id="IPR036955">
    <property type="entry name" value="AP2/ERF_dom_sf"/>
</dbReference>
<dbReference type="GO" id="GO:0003677">
    <property type="term" value="F:DNA binding"/>
    <property type="evidence" value="ECO:0007669"/>
    <property type="project" value="UniProtKB-KW"/>
</dbReference>
<dbReference type="AlphaFoldDB" id="A0A9W7IRZ1"/>
<keyword evidence="4" id="KW-0804">Transcription</keyword>
<evidence type="ECO:0000256" key="4">
    <source>
        <dbReference type="ARBA" id="ARBA00023163"/>
    </source>
</evidence>
<dbReference type="SUPFAM" id="SSF54171">
    <property type="entry name" value="DNA-binding domain"/>
    <property type="match status" value="1"/>
</dbReference>
<evidence type="ECO:0000256" key="1">
    <source>
        <dbReference type="ARBA" id="ARBA00004123"/>
    </source>
</evidence>
<dbReference type="SMART" id="SM00380">
    <property type="entry name" value="AP2"/>
    <property type="match status" value="1"/>
</dbReference>
<keyword evidence="10" id="KW-1185">Reference proteome</keyword>
<keyword evidence="5" id="KW-0539">Nucleus</keyword>
<reference evidence="9" key="1">
    <citation type="submission" date="2023-05" db="EMBL/GenBank/DDBJ databases">
        <title>Genome and transcriptome analyses reveal genes involved in the formation of fine ridges on petal epidermal cells in Hibiscus trionum.</title>
        <authorList>
            <person name="Koshimizu S."/>
            <person name="Masuda S."/>
            <person name="Ishii T."/>
            <person name="Shirasu K."/>
            <person name="Hoshino A."/>
            <person name="Arita M."/>
        </authorList>
    </citation>
    <scope>NUCLEOTIDE SEQUENCE</scope>
    <source>
        <strain evidence="9">Hamamatsu line</strain>
    </source>
</reference>
<proteinExistence type="inferred from homology"/>
<dbReference type="GO" id="GO:0005634">
    <property type="term" value="C:nucleus"/>
    <property type="evidence" value="ECO:0007669"/>
    <property type="project" value="UniProtKB-SubCell"/>
</dbReference>
<feature type="region of interest" description="Disordered" evidence="7">
    <location>
        <begin position="185"/>
        <end position="221"/>
    </location>
</feature>
<evidence type="ECO:0000256" key="6">
    <source>
        <dbReference type="ARBA" id="ARBA00024343"/>
    </source>
</evidence>
<organism evidence="9 10">
    <name type="scientific">Hibiscus trionum</name>
    <name type="common">Flower of an hour</name>
    <dbReference type="NCBI Taxonomy" id="183268"/>
    <lineage>
        <taxon>Eukaryota</taxon>
        <taxon>Viridiplantae</taxon>
        <taxon>Streptophyta</taxon>
        <taxon>Embryophyta</taxon>
        <taxon>Tracheophyta</taxon>
        <taxon>Spermatophyta</taxon>
        <taxon>Magnoliopsida</taxon>
        <taxon>eudicotyledons</taxon>
        <taxon>Gunneridae</taxon>
        <taxon>Pentapetalae</taxon>
        <taxon>rosids</taxon>
        <taxon>malvids</taxon>
        <taxon>Malvales</taxon>
        <taxon>Malvaceae</taxon>
        <taxon>Malvoideae</taxon>
        <taxon>Hibiscus</taxon>
    </lineage>
</organism>
<evidence type="ECO:0000313" key="10">
    <source>
        <dbReference type="Proteomes" id="UP001165190"/>
    </source>
</evidence>
<dbReference type="InterPro" id="IPR016177">
    <property type="entry name" value="DNA-bd_dom_sf"/>
</dbReference>
<accession>A0A9W7IRZ1</accession>
<protein>
    <recommendedName>
        <fullName evidence="8">AP2/ERF domain-containing protein</fullName>
    </recommendedName>
</protein>
<name>A0A9W7IRZ1_HIBTR</name>
<feature type="compositionally biased region" description="Low complexity" evidence="7">
    <location>
        <begin position="187"/>
        <end position="211"/>
    </location>
</feature>
<evidence type="ECO:0000256" key="7">
    <source>
        <dbReference type="SAM" id="MobiDB-lite"/>
    </source>
</evidence>
<evidence type="ECO:0000256" key="5">
    <source>
        <dbReference type="ARBA" id="ARBA00023242"/>
    </source>
</evidence>
<dbReference type="CDD" id="cd00018">
    <property type="entry name" value="AP2"/>
    <property type="match status" value="1"/>
</dbReference>